<dbReference type="Gene3D" id="3.30.70.1220">
    <property type="entry name" value="TFB5-like"/>
    <property type="match status" value="1"/>
</dbReference>
<accession>A0A4P9XN26</accession>
<evidence type="ECO:0000256" key="3">
    <source>
        <dbReference type="ARBA" id="ARBA00022763"/>
    </source>
</evidence>
<dbReference type="Proteomes" id="UP000271241">
    <property type="component" value="Unassembled WGS sequence"/>
</dbReference>
<reference evidence="10" key="1">
    <citation type="journal article" date="2018" name="Nat. Microbiol.">
        <title>Leveraging single-cell genomics to expand the fungal tree of life.</title>
        <authorList>
            <person name="Ahrendt S.R."/>
            <person name="Quandt C.A."/>
            <person name="Ciobanu D."/>
            <person name="Clum A."/>
            <person name="Salamov A."/>
            <person name="Andreopoulos B."/>
            <person name="Cheng J.F."/>
            <person name="Woyke T."/>
            <person name="Pelin A."/>
            <person name="Henrissat B."/>
            <person name="Reynolds N.K."/>
            <person name="Benny G.L."/>
            <person name="Smith M.E."/>
            <person name="James T.Y."/>
            <person name="Grigoriev I.V."/>
        </authorList>
    </citation>
    <scope>NUCLEOTIDE SEQUENCE [LARGE SCALE GENOMIC DNA]</scope>
    <source>
        <strain evidence="10">RSA 1356</strain>
    </source>
</reference>
<dbReference type="PANTHER" id="PTHR28580">
    <property type="entry name" value="GENERAL TRANSCRIPTION FACTOR IIH SUBUNIT 5"/>
    <property type="match status" value="1"/>
</dbReference>
<dbReference type="Pfam" id="PF06331">
    <property type="entry name" value="Tfb5"/>
    <property type="match status" value="1"/>
</dbReference>
<evidence type="ECO:0000256" key="5">
    <source>
        <dbReference type="ARBA" id="ARBA00023163"/>
    </source>
</evidence>
<gene>
    <name evidence="9" type="ORF">THASP1DRAFT_17213</name>
</gene>
<evidence type="ECO:0000256" key="8">
    <source>
        <dbReference type="RuleBase" id="RU368032"/>
    </source>
</evidence>
<comment type="subunit">
    <text evidence="8">Component of the 7-subunit TFIIH core complex.</text>
</comment>
<keyword evidence="7 8" id="KW-0539">Nucleus</keyword>
<evidence type="ECO:0000256" key="7">
    <source>
        <dbReference type="ARBA" id="ARBA00023242"/>
    </source>
</evidence>
<evidence type="ECO:0000313" key="10">
    <source>
        <dbReference type="Proteomes" id="UP000271241"/>
    </source>
</evidence>
<dbReference type="STRING" id="78915.A0A4P9XN26"/>
<evidence type="ECO:0000256" key="4">
    <source>
        <dbReference type="ARBA" id="ARBA00023015"/>
    </source>
</evidence>
<keyword evidence="5 8" id="KW-0804">Transcription</keyword>
<dbReference type="GO" id="GO:0006294">
    <property type="term" value="P:nucleotide-excision repair, preincision complex assembly"/>
    <property type="evidence" value="ECO:0007669"/>
    <property type="project" value="TreeGrafter"/>
</dbReference>
<dbReference type="InterPro" id="IPR035935">
    <property type="entry name" value="TFB5-like_sf"/>
</dbReference>
<dbReference type="SUPFAM" id="SSF142897">
    <property type="entry name" value="TFB5-like"/>
    <property type="match status" value="1"/>
</dbReference>
<keyword evidence="3 8" id="KW-0227">DNA damage</keyword>
<keyword evidence="10" id="KW-1185">Reference proteome</keyword>
<dbReference type="SMART" id="SM01395">
    <property type="entry name" value="Tbf5"/>
    <property type="match status" value="1"/>
</dbReference>
<dbReference type="GO" id="GO:0006367">
    <property type="term" value="P:transcription initiation at RNA polymerase II promoter"/>
    <property type="evidence" value="ECO:0007669"/>
    <property type="project" value="UniProtKB-UniRule"/>
</dbReference>
<comment type="similarity">
    <text evidence="2 8">Belongs to the TFB5 family.</text>
</comment>
<evidence type="ECO:0000256" key="2">
    <source>
        <dbReference type="ARBA" id="ARBA00007470"/>
    </source>
</evidence>
<dbReference type="OrthoDB" id="354at2759"/>
<dbReference type="GO" id="GO:0000439">
    <property type="term" value="C:transcription factor TFIIH core complex"/>
    <property type="evidence" value="ECO:0007669"/>
    <property type="project" value="UniProtKB-UniRule"/>
</dbReference>
<organism evidence="9 10">
    <name type="scientific">Thamnocephalis sphaerospora</name>
    <dbReference type="NCBI Taxonomy" id="78915"/>
    <lineage>
        <taxon>Eukaryota</taxon>
        <taxon>Fungi</taxon>
        <taxon>Fungi incertae sedis</taxon>
        <taxon>Zoopagomycota</taxon>
        <taxon>Zoopagomycotina</taxon>
        <taxon>Zoopagomycetes</taxon>
        <taxon>Zoopagales</taxon>
        <taxon>Sigmoideomycetaceae</taxon>
        <taxon>Thamnocephalis</taxon>
    </lineage>
</organism>
<evidence type="ECO:0000313" key="9">
    <source>
        <dbReference type="EMBL" id="RKP07334.1"/>
    </source>
</evidence>
<dbReference type="PANTHER" id="PTHR28580:SF1">
    <property type="entry name" value="GENERAL TRANSCRIPTION FACTOR IIH SUBUNIT 5"/>
    <property type="match status" value="1"/>
</dbReference>
<proteinExistence type="inferred from homology"/>
<evidence type="ECO:0000256" key="6">
    <source>
        <dbReference type="ARBA" id="ARBA00023204"/>
    </source>
</evidence>
<sequence length="53" mass="6143">QIILHINDTRRFIIEDLDDTHVFVDAGSVDMLRAELDRILDENTYQLDVVGTQ</sequence>
<dbReference type="EMBL" id="KZ992734">
    <property type="protein sequence ID" value="RKP07334.1"/>
    <property type="molecule type" value="Genomic_DNA"/>
</dbReference>
<comment type="function">
    <text evidence="8">In NER, TFIIH acts by opening DNA around the lesion to allow the excision of the damaged oligonucleotide and its replacement by a new DNA fragment. In transcription, TFIIH has an essential role in transcription initiation. When the pre-initiation complex (PIC) has been established, TFIIH is required for promoter opening and promoter escape.</text>
</comment>
<dbReference type="AlphaFoldDB" id="A0A4P9XN26"/>
<comment type="subcellular location">
    <subcellularLocation>
        <location evidence="1 8">Nucleus</location>
    </subcellularLocation>
</comment>
<name>A0A4P9XN26_9FUNG</name>
<evidence type="ECO:0000256" key="1">
    <source>
        <dbReference type="ARBA" id="ARBA00004123"/>
    </source>
</evidence>
<dbReference type="GO" id="GO:0005675">
    <property type="term" value="C:transcription factor TFIIH holo complex"/>
    <property type="evidence" value="ECO:0007669"/>
    <property type="project" value="TreeGrafter"/>
</dbReference>
<keyword evidence="6 8" id="KW-0234">DNA repair</keyword>
<dbReference type="InterPro" id="IPR009400">
    <property type="entry name" value="TFIIH_TTDA/Tfb5"/>
</dbReference>
<keyword evidence="4 8" id="KW-0805">Transcription regulation</keyword>
<protein>
    <recommendedName>
        <fullName evidence="8">General transcription and DNA repair factor IIH subunit TFB5</fullName>
    </recommendedName>
</protein>
<feature type="non-terminal residue" evidence="9">
    <location>
        <position position="1"/>
    </location>
</feature>